<feature type="domain" description="Organic solvent tolerance-like N-terminal" evidence="6">
    <location>
        <begin position="45"/>
        <end position="144"/>
    </location>
</feature>
<feature type="region of interest" description="Disordered" evidence="4">
    <location>
        <begin position="140"/>
        <end position="175"/>
    </location>
</feature>
<dbReference type="InterPro" id="IPR005653">
    <property type="entry name" value="OstA-like_N"/>
</dbReference>
<sequence length="175" mass="18486">MPRKPAKALLCSVLLVAIAGGAWARSSDRNQDMSIDAGKQSGSFQGDGKTVLSGGVNVTQGTLQITSSAADIYVDGGEITRAIFTGKQVKMKQQMDDGSWMDASADRVEYDMKTEIITFTGNYTVTSARGSNRGQKMVYDTKSGNIESGGDGSRVTTVIKAKNAAPAQPQPQGKK</sequence>
<evidence type="ECO:0000256" key="3">
    <source>
        <dbReference type="ARBA" id="ARBA00022764"/>
    </source>
</evidence>
<dbReference type="AlphaFoldDB" id="A0A1T5LKX8"/>
<proteinExistence type="predicted"/>
<dbReference type="NCBIfam" id="TIGR03002">
    <property type="entry name" value="outer_YhbN_LptA"/>
    <property type="match status" value="1"/>
</dbReference>
<name>A0A1T5LKX8_9GAMM</name>
<keyword evidence="8" id="KW-1185">Reference proteome</keyword>
<reference evidence="7 8" key="1">
    <citation type="submission" date="2017-02" db="EMBL/GenBank/DDBJ databases">
        <authorList>
            <person name="Peterson S.W."/>
        </authorList>
    </citation>
    <scope>NUCLEOTIDE SEQUENCE [LARGE SCALE GENOMIC DNA]</scope>
    <source>
        <strain evidence="7 8">P15</strain>
    </source>
</reference>
<evidence type="ECO:0000256" key="4">
    <source>
        <dbReference type="SAM" id="MobiDB-lite"/>
    </source>
</evidence>
<evidence type="ECO:0000256" key="2">
    <source>
        <dbReference type="ARBA" id="ARBA00022729"/>
    </source>
</evidence>
<dbReference type="Pfam" id="PF03968">
    <property type="entry name" value="LptD_N"/>
    <property type="match status" value="1"/>
</dbReference>
<dbReference type="OrthoDB" id="9795964at2"/>
<dbReference type="InterPro" id="IPR052037">
    <property type="entry name" value="LPS_export_LptA"/>
</dbReference>
<dbReference type="PANTHER" id="PTHR36504:SF1">
    <property type="entry name" value="LIPOPOLYSACCHARIDE EXPORT SYSTEM PROTEIN LPTA"/>
    <property type="match status" value="1"/>
</dbReference>
<keyword evidence="2 5" id="KW-0732">Signal</keyword>
<organism evidence="7 8">
    <name type="scientific">Pseudoxanthomonas indica</name>
    <dbReference type="NCBI Taxonomy" id="428993"/>
    <lineage>
        <taxon>Bacteria</taxon>
        <taxon>Pseudomonadati</taxon>
        <taxon>Pseudomonadota</taxon>
        <taxon>Gammaproteobacteria</taxon>
        <taxon>Lysobacterales</taxon>
        <taxon>Lysobacteraceae</taxon>
        <taxon>Pseudoxanthomonas</taxon>
    </lineage>
</organism>
<gene>
    <name evidence="7" type="ORF">SAMN06296058_2666</name>
</gene>
<accession>A0A1T5LKX8</accession>
<dbReference type="RefSeq" id="WP_079724999.1">
    <property type="nucleotide sequence ID" value="NZ_BMCL01000001.1"/>
</dbReference>
<dbReference type="GO" id="GO:0017089">
    <property type="term" value="F:glycolipid transfer activity"/>
    <property type="evidence" value="ECO:0007669"/>
    <property type="project" value="TreeGrafter"/>
</dbReference>
<dbReference type="STRING" id="428993.SAMN06296058_2666"/>
<evidence type="ECO:0000313" key="7">
    <source>
        <dbReference type="EMBL" id="SKC76455.1"/>
    </source>
</evidence>
<evidence type="ECO:0000259" key="6">
    <source>
        <dbReference type="Pfam" id="PF03968"/>
    </source>
</evidence>
<evidence type="ECO:0000256" key="1">
    <source>
        <dbReference type="ARBA" id="ARBA00022448"/>
    </source>
</evidence>
<dbReference type="InterPro" id="IPR014340">
    <property type="entry name" value="LptA"/>
</dbReference>
<evidence type="ECO:0000256" key="5">
    <source>
        <dbReference type="SAM" id="SignalP"/>
    </source>
</evidence>
<keyword evidence="3" id="KW-0574">Periplasm</keyword>
<dbReference type="GO" id="GO:0030288">
    <property type="term" value="C:outer membrane-bounded periplasmic space"/>
    <property type="evidence" value="ECO:0007669"/>
    <property type="project" value="TreeGrafter"/>
</dbReference>
<feature type="compositionally biased region" description="Low complexity" evidence="4">
    <location>
        <begin position="164"/>
        <end position="175"/>
    </location>
</feature>
<dbReference type="PANTHER" id="PTHR36504">
    <property type="entry name" value="LIPOPOLYSACCHARIDE EXPORT SYSTEM PROTEIN LPTA"/>
    <property type="match status" value="1"/>
</dbReference>
<dbReference type="GO" id="GO:0009279">
    <property type="term" value="C:cell outer membrane"/>
    <property type="evidence" value="ECO:0007669"/>
    <property type="project" value="TreeGrafter"/>
</dbReference>
<protein>
    <submittedName>
        <fullName evidence="7">Lipopolysaccharide export system protein LptA</fullName>
    </submittedName>
</protein>
<keyword evidence="1" id="KW-0813">Transport</keyword>
<feature type="chain" id="PRO_5012007306" evidence="5">
    <location>
        <begin position="25"/>
        <end position="175"/>
    </location>
</feature>
<dbReference type="Gene3D" id="2.60.450.10">
    <property type="entry name" value="Lipopolysaccharide (LPS) transport protein A like domain"/>
    <property type="match status" value="1"/>
</dbReference>
<dbReference type="EMBL" id="FUZV01000002">
    <property type="protein sequence ID" value="SKC76455.1"/>
    <property type="molecule type" value="Genomic_DNA"/>
</dbReference>
<evidence type="ECO:0000313" key="8">
    <source>
        <dbReference type="Proteomes" id="UP000190341"/>
    </source>
</evidence>
<dbReference type="Proteomes" id="UP000190341">
    <property type="component" value="Unassembled WGS sequence"/>
</dbReference>
<dbReference type="GO" id="GO:0001530">
    <property type="term" value="F:lipopolysaccharide binding"/>
    <property type="evidence" value="ECO:0007669"/>
    <property type="project" value="InterPro"/>
</dbReference>
<feature type="signal peptide" evidence="5">
    <location>
        <begin position="1"/>
        <end position="24"/>
    </location>
</feature>
<dbReference type="GO" id="GO:0015920">
    <property type="term" value="P:lipopolysaccharide transport"/>
    <property type="evidence" value="ECO:0007669"/>
    <property type="project" value="InterPro"/>
</dbReference>